<accession>A0AAV4XB70</accession>
<comment type="caution">
    <text evidence="1">The sequence shown here is derived from an EMBL/GenBank/DDBJ whole genome shotgun (WGS) entry which is preliminary data.</text>
</comment>
<dbReference type="Proteomes" id="UP001054945">
    <property type="component" value="Unassembled WGS sequence"/>
</dbReference>
<evidence type="ECO:0000313" key="2">
    <source>
        <dbReference type="Proteomes" id="UP001054945"/>
    </source>
</evidence>
<keyword evidence="2" id="KW-1185">Reference proteome</keyword>
<sequence length="128" mass="14640">MTKRFQTETLGSDFFLRRANIYGIVCKSLRCKITRSNSPPGDTIVHPFAHALPHPTQNEFFTFTVFLSAPQQFIRLRSEKCFLTGMEVLKAIFSDSSLSILCNSWEMTSINRIPDLHKTSKLALSRRV</sequence>
<evidence type="ECO:0000313" key="1">
    <source>
        <dbReference type="EMBL" id="GIY92511.1"/>
    </source>
</evidence>
<gene>
    <name evidence="1" type="ORF">CEXT_584381</name>
</gene>
<dbReference type="AlphaFoldDB" id="A0AAV4XB70"/>
<dbReference type="EMBL" id="BPLR01017545">
    <property type="protein sequence ID" value="GIY92511.1"/>
    <property type="molecule type" value="Genomic_DNA"/>
</dbReference>
<name>A0AAV4XB70_CAEEX</name>
<proteinExistence type="predicted"/>
<organism evidence="1 2">
    <name type="scientific">Caerostris extrusa</name>
    <name type="common">Bark spider</name>
    <name type="synonym">Caerostris bankana</name>
    <dbReference type="NCBI Taxonomy" id="172846"/>
    <lineage>
        <taxon>Eukaryota</taxon>
        <taxon>Metazoa</taxon>
        <taxon>Ecdysozoa</taxon>
        <taxon>Arthropoda</taxon>
        <taxon>Chelicerata</taxon>
        <taxon>Arachnida</taxon>
        <taxon>Araneae</taxon>
        <taxon>Araneomorphae</taxon>
        <taxon>Entelegynae</taxon>
        <taxon>Araneoidea</taxon>
        <taxon>Araneidae</taxon>
        <taxon>Caerostris</taxon>
    </lineage>
</organism>
<protein>
    <submittedName>
        <fullName evidence="1">Uncharacterized protein</fullName>
    </submittedName>
</protein>
<reference evidence="1 2" key="1">
    <citation type="submission" date="2021-06" db="EMBL/GenBank/DDBJ databases">
        <title>Caerostris extrusa draft genome.</title>
        <authorList>
            <person name="Kono N."/>
            <person name="Arakawa K."/>
        </authorList>
    </citation>
    <scope>NUCLEOTIDE SEQUENCE [LARGE SCALE GENOMIC DNA]</scope>
</reference>